<dbReference type="Proteomes" id="UP001519349">
    <property type="component" value="Unassembled WGS sequence"/>
</dbReference>
<accession>A0ABS5AUT0</accession>
<evidence type="ECO:0000313" key="2">
    <source>
        <dbReference type="Proteomes" id="UP001519349"/>
    </source>
</evidence>
<protein>
    <submittedName>
        <fullName evidence="1">Uncharacterized protein</fullName>
    </submittedName>
</protein>
<reference evidence="1 2" key="1">
    <citation type="submission" date="2018-05" db="EMBL/GenBank/DDBJ databases">
        <title>Draft genome sequence of Streptococcus panodentis CCUG 70867T.</title>
        <authorList>
            <person name="Salva-Serra F."/>
            <person name="Mendez V."/>
            <person name="Jaen-Luchoro D."/>
            <person name="Gonzales-Siles L."/>
            <person name="Karlsson R."/>
            <person name="Engstrom-Jakobsson H."/>
            <person name="Busquets A."/>
            <person name="Gomila M."/>
            <person name="Pineiro-Iglesias B."/>
            <person name="Bennasar-Figueras A."/>
            <person name="Seeger M."/>
            <person name="Moore E."/>
        </authorList>
    </citation>
    <scope>NUCLEOTIDE SEQUENCE [LARGE SCALE GENOMIC DNA]</scope>
    <source>
        <strain evidence="1 2">CCUG 70867</strain>
    </source>
</reference>
<evidence type="ECO:0000313" key="1">
    <source>
        <dbReference type="EMBL" id="MBP2620322.1"/>
    </source>
</evidence>
<dbReference type="EMBL" id="QFAY01000004">
    <property type="protein sequence ID" value="MBP2620322.1"/>
    <property type="molecule type" value="Genomic_DNA"/>
</dbReference>
<keyword evidence="2" id="KW-1185">Reference proteome</keyword>
<comment type="caution">
    <text evidence="1">The sequence shown here is derived from an EMBL/GenBank/DDBJ whole genome shotgun (WGS) entry which is preliminary data.</text>
</comment>
<organism evidence="1 2">
    <name type="scientific">Streptococcus panodentis</name>
    <dbReference type="NCBI Taxonomy" id="1581472"/>
    <lineage>
        <taxon>Bacteria</taxon>
        <taxon>Bacillati</taxon>
        <taxon>Bacillota</taxon>
        <taxon>Bacilli</taxon>
        <taxon>Lactobacillales</taxon>
        <taxon>Streptococcaceae</taxon>
        <taxon>Streptococcus</taxon>
    </lineage>
</organism>
<proteinExistence type="predicted"/>
<gene>
    <name evidence="1" type="ORF">DHL47_03035</name>
</gene>
<sequence>MDYTKLGTFVPASKKRSKEMQFLIVSSLNEQLSCFQAFSFCPGPGKGMAGSLFMGGEVDFRWMWGCFGNFFKRLPAISCISPRKVIYL</sequence>
<name>A0ABS5AUT0_9STRE</name>